<reference evidence="1" key="1">
    <citation type="submission" date="2022-09" db="EMBL/GenBank/DDBJ databases">
        <title>Complete Genomes of Fervidibacillus albus and Fervidibacillus halotolerans isolated from tidal flat sediments.</title>
        <authorList>
            <person name="Kwon K.K."/>
            <person name="Yang S.-H."/>
            <person name="Park M.J."/>
            <person name="Oh H.-M."/>
        </authorList>
    </citation>
    <scope>NUCLEOTIDE SEQUENCE</scope>
    <source>
        <strain evidence="1">MEBiC13591</strain>
    </source>
</reference>
<gene>
    <name evidence="1" type="ORF">OE104_08270</name>
</gene>
<dbReference type="KEGG" id="faf:OE104_08270"/>
<accession>A0A9E8RUS8</accession>
<evidence type="ECO:0000313" key="1">
    <source>
        <dbReference type="EMBL" id="WAA08641.1"/>
    </source>
</evidence>
<dbReference type="RefSeq" id="WP_275416419.1">
    <property type="nucleotide sequence ID" value="NZ_CP106878.1"/>
</dbReference>
<organism evidence="1 2">
    <name type="scientific">Fervidibacillus albus</name>
    <dbReference type="NCBI Taxonomy" id="2980026"/>
    <lineage>
        <taxon>Bacteria</taxon>
        <taxon>Bacillati</taxon>
        <taxon>Bacillota</taxon>
        <taxon>Bacilli</taxon>
        <taxon>Bacillales</taxon>
        <taxon>Bacillaceae</taxon>
        <taxon>Fervidibacillus</taxon>
    </lineage>
</organism>
<name>A0A9E8RUS8_9BACI</name>
<evidence type="ECO:0008006" key="3">
    <source>
        <dbReference type="Google" id="ProtNLM"/>
    </source>
</evidence>
<dbReference type="Proteomes" id="UP001164718">
    <property type="component" value="Chromosome"/>
</dbReference>
<evidence type="ECO:0000313" key="2">
    <source>
        <dbReference type="Proteomes" id="UP001164718"/>
    </source>
</evidence>
<dbReference type="SUPFAM" id="SSF56112">
    <property type="entry name" value="Protein kinase-like (PK-like)"/>
    <property type="match status" value="1"/>
</dbReference>
<protein>
    <recommendedName>
        <fullName evidence="3">Protein kinase domain-containing protein</fullName>
    </recommendedName>
</protein>
<proteinExistence type="predicted"/>
<keyword evidence="2" id="KW-1185">Reference proteome</keyword>
<dbReference type="AlphaFoldDB" id="A0A9E8RUS8"/>
<sequence>MVGEKLKEYVNKIEISERNRQDVHVINRSPLKMIGKGRQGAVFQLSNQRCIKVYANEEDCEREYYALQLGQHTNLFPKLFAKGPNYIVMELVSGVDLREYLQSQPLTLELSKKLIEMLITFKEIGYERIDHHKRQIFIQKDGNLKVIDVGRTVWRDRVYPYPRKLINSLGDDYKQIFLSHVQQLAPDLYNEWHHYIEMEKLSSRLTERFLRDHPNETSLKKEVELLLSTNEHPRYEKSLEDLIHKVFDEQWAKVMAAQGYDPEEIEDYIKSISQRDRVSKRKIGKKRSTNYSITHPITTTYRYKRKKSKQKR</sequence>
<dbReference type="EMBL" id="CP106878">
    <property type="protein sequence ID" value="WAA08641.1"/>
    <property type="molecule type" value="Genomic_DNA"/>
</dbReference>
<dbReference type="InterPro" id="IPR011009">
    <property type="entry name" value="Kinase-like_dom_sf"/>
</dbReference>
<dbReference type="Gene3D" id="1.10.510.10">
    <property type="entry name" value="Transferase(Phosphotransferase) domain 1"/>
    <property type="match status" value="1"/>
</dbReference>